<evidence type="ECO:0000313" key="3">
    <source>
        <dbReference type="Proteomes" id="UP000823632"/>
    </source>
</evidence>
<keyword evidence="1" id="KW-0472">Membrane</keyword>
<reference evidence="2" key="1">
    <citation type="submission" date="2020-10" db="EMBL/GenBank/DDBJ databases">
        <authorList>
            <person name="Gilroy R."/>
        </authorList>
    </citation>
    <scope>NUCLEOTIDE SEQUENCE</scope>
    <source>
        <strain evidence="2">10192</strain>
    </source>
</reference>
<protein>
    <submittedName>
        <fullName evidence="2">Uncharacterized protein</fullName>
    </submittedName>
</protein>
<sequence>MAGENVSAISPYGMNLYSNYANAVGISDLYSIGGTGDLLSMNGSVFGGMTMPFMPTFGGNWNYENYFDNMTRYQDFMYDSQIHQHQKRREVNFHAKAPELAIEDQAEILHEKIMKDEQEQVIPAMKAYIESVRNICGPDADQEYVLGMAKSIYKQIYNTSISEDLRKYGNGSLTQGFLQSVTLGFANKTTAEENIATIDGQPVARWENTKKLIGNAAGGAVVGAGGMYLLSSLKAFKGFFKTKPIIAAGIGAAAGLLAALGFGAINKSSNRDSLHMEPQTAETHQA</sequence>
<keyword evidence="1" id="KW-1133">Transmembrane helix</keyword>
<proteinExistence type="predicted"/>
<reference evidence="2" key="2">
    <citation type="journal article" date="2021" name="PeerJ">
        <title>Extensive microbial diversity within the chicken gut microbiome revealed by metagenomics and culture.</title>
        <authorList>
            <person name="Gilroy R."/>
            <person name="Ravi A."/>
            <person name="Getino M."/>
            <person name="Pursley I."/>
            <person name="Horton D.L."/>
            <person name="Alikhan N.F."/>
            <person name="Baker D."/>
            <person name="Gharbi K."/>
            <person name="Hall N."/>
            <person name="Watson M."/>
            <person name="Adriaenssens E.M."/>
            <person name="Foster-Nyarko E."/>
            <person name="Jarju S."/>
            <person name="Secka A."/>
            <person name="Antonio M."/>
            <person name="Oren A."/>
            <person name="Chaudhuri R.R."/>
            <person name="La Ragione R."/>
            <person name="Hildebrand F."/>
            <person name="Pallen M.J."/>
        </authorList>
    </citation>
    <scope>NUCLEOTIDE SEQUENCE</scope>
    <source>
        <strain evidence="2">10192</strain>
    </source>
</reference>
<feature type="transmembrane region" description="Helical" evidence="1">
    <location>
        <begin position="245"/>
        <end position="265"/>
    </location>
</feature>
<gene>
    <name evidence="2" type="ORF">IAC76_05120</name>
</gene>
<name>A0A9D9DRC0_9BACT</name>
<keyword evidence="1" id="KW-0812">Transmembrane</keyword>
<evidence type="ECO:0000313" key="2">
    <source>
        <dbReference type="EMBL" id="MBO8430750.1"/>
    </source>
</evidence>
<feature type="transmembrane region" description="Helical" evidence="1">
    <location>
        <begin position="212"/>
        <end position="233"/>
    </location>
</feature>
<dbReference type="AlphaFoldDB" id="A0A9D9DRC0"/>
<comment type="caution">
    <text evidence="2">The sequence shown here is derived from an EMBL/GenBank/DDBJ whole genome shotgun (WGS) entry which is preliminary data.</text>
</comment>
<dbReference type="EMBL" id="JADIND010000106">
    <property type="protein sequence ID" value="MBO8430750.1"/>
    <property type="molecule type" value="Genomic_DNA"/>
</dbReference>
<evidence type="ECO:0000256" key="1">
    <source>
        <dbReference type="SAM" id="Phobius"/>
    </source>
</evidence>
<dbReference type="Proteomes" id="UP000823632">
    <property type="component" value="Unassembled WGS sequence"/>
</dbReference>
<accession>A0A9D9DRC0</accession>
<organism evidence="2 3">
    <name type="scientific">Candidatus Scatousia excrementipullorum</name>
    <dbReference type="NCBI Taxonomy" id="2840936"/>
    <lineage>
        <taxon>Bacteria</taxon>
        <taxon>Candidatus Scatousia</taxon>
    </lineage>
</organism>